<evidence type="ECO:0000313" key="4">
    <source>
        <dbReference type="Proteomes" id="UP000541444"/>
    </source>
</evidence>
<reference evidence="3 4" key="1">
    <citation type="journal article" date="2020" name="IScience">
        <title>Genome Sequencing of the Endangered Kingdonia uniflora (Circaeasteraceae, Ranunculales) Reveals Potential Mechanisms of Evolutionary Specialization.</title>
        <authorList>
            <person name="Sun Y."/>
            <person name="Deng T."/>
            <person name="Zhang A."/>
            <person name="Moore M.J."/>
            <person name="Landis J.B."/>
            <person name="Lin N."/>
            <person name="Zhang H."/>
            <person name="Zhang X."/>
            <person name="Huang J."/>
            <person name="Zhang X."/>
            <person name="Sun H."/>
            <person name="Wang H."/>
        </authorList>
    </citation>
    <scope>NUCLEOTIDE SEQUENCE [LARGE SCALE GENOMIC DNA]</scope>
    <source>
        <strain evidence="3">TB1705</strain>
        <tissue evidence="3">Leaf</tissue>
    </source>
</reference>
<dbReference type="InterPro" id="IPR001441">
    <property type="entry name" value="UPP_synth-like"/>
</dbReference>
<dbReference type="GO" id="GO:0016094">
    <property type="term" value="P:polyprenol biosynthetic process"/>
    <property type="evidence" value="ECO:0007669"/>
    <property type="project" value="TreeGrafter"/>
</dbReference>
<dbReference type="InterPro" id="IPR036424">
    <property type="entry name" value="UPP_synth-like_sf"/>
</dbReference>
<dbReference type="CDD" id="cd00475">
    <property type="entry name" value="Cis_IPPS"/>
    <property type="match status" value="1"/>
</dbReference>
<dbReference type="Gene3D" id="3.40.1180.10">
    <property type="entry name" value="Decaprenyl diphosphate synthase-like"/>
    <property type="match status" value="1"/>
</dbReference>
<dbReference type="PANTHER" id="PTHR10291">
    <property type="entry name" value="DEHYDRODOLICHYL DIPHOSPHATE SYNTHASE FAMILY MEMBER"/>
    <property type="match status" value="1"/>
</dbReference>
<name>A0A7J7P9L5_9MAGN</name>
<comment type="similarity">
    <text evidence="2">Belongs to the UPP synthase family.</text>
</comment>
<dbReference type="PANTHER" id="PTHR10291:SF18">
    <property type="entry name" value="DEHYDRODOLICHYL DIPHOSPHATE SYNTHASE CPT3"/>
    <property type="match status" value="1"/>
</dbReference>
<dbReference type="NCBIfam" id="TIGR00055">
    <property type="entry name" value="uppS"/>
    <property type="match status" value="1"/>
</dbReference>
<keyword evidence="1 2" id="KW-0808">Transferase</keyword>
<evidence type="ECO:0000256" key="1">
    <source>
        <dbReference type="ARBA" id="ARBA00022679"/>
    </source>
</evidence>
<comment type="caution">
    <text evidence="3">The sequence shown here is derived from an EMBL/GenBank/DDBJ whole genome shotgun (WGS) entry which is preliminary data.</text>
</comment>
<dbReference type="Pfam" id="PF01255">
    <property type="entry name" value="Prenyltransf"/>
    <property type="match status" value="1"/>
</dbReference>
<dbReference type="SUPFAM" id="SSF64005">
    <property type="entry name" value="Undecaprenyl diphosphate synthase"/>
    <property type="match status" value="1"/>
</dbReference>
<sequence>MRYLEYHDNIVYSERWREEEDSGVYKAITANRILDFHLVDRIVYYGKILTDFVPTVGEVSLAETLAFTKAASGAPVNVVVVSMDWFQMAVLQNLLPNYFKIETLFCIMRKFVFSILSVGPIPNHIAFILDGNRRYVQNWNMKEGEGHKVGFLSLMSILNYCYKLGIKYVTIYAFRIDNFNRRPNEVQYVMDLMQEKIKGLFKEESIVNIYGIRVYLLGNLKLLNEPVRLVAEKAMVVTAKNDNVVLMICMAYTSTDEIVHDVQESYNDKKGDIRHHEIGKELPIKLADLEKHMYMVVAPNPNILVRTSGENRLSNFLLWQTIFCQLYSPNAL</sequence>
<proteinExistence type="inferred from homology"/>
<dbReference type="GO" id="GO:0045547">
    <property type="term" value="F:ditrans,polycis-polyprenyl diphosphate synthase [(2E,6E)-farnesyl diphosphate specific] activity"/>
    <property type="evidence" value="ECO:0007669"/>
    <property type="project" value="TreeGrafter"/>
</dbReference>
<accession>A0A7J7P9L5</accession>
<evidence type="ECO:0000256" key="2">
    <source>
        <dbReference type="RuleBase" id="RU363018"/>
    </source>
</evidence>
<protein>
    <recommendedName>
        <fullName evidence="2">Alkyl transferase</fullName>
        <ecNumber evidence="2">2.5.1.-</ecNumber>
    </recommendedName>
</protein>
<gene>
    <name evidence="3" type="ORF">GIB67_003366</name>
</gene>
<dbReference type="EMBL" id="JACGCM010000140">
    <property type="protein sequence ID" value="KAF6175878.1"/>
    <property type="molecule type" value="Genomic_DNA"/>
</dbReference>
<dbReference type="AlphaFoldDB" id="A0A7J7P9L5"/>
<evidence type="ECO:0000313" key="3">
    <source>
        <dbReference type="EMBL" id="KAF6175878.1"/>
    </source>
</evidence>
<dbReference type="GO" id="GO:0005783">
    <property type="term" value="C:endoplasmic reticulum"/>
    <property type="evidence" value="ECO:0007669"/>
    <property type="project" value="TreeGrafter"/>
</dbReference>
<keyword evidence="4" id="KW-1185">Reference proteome</keyword>
<organism evidence="3 4">
    <name type="scientific">Kingdonia uniflora</name>
    <dbReference type="NCBI Taxonomy" id="39325"/>
    <lineage>
        <taxon>Eukaryota</taxon>
        <taxon>Viridiplantae</taxon>
        <taxon>Streptophyta</taxon>
        <taxon>Embryophyta</taxon>
        <taxon>Tracheophyta</taxon>
        <taxon>Spermatophyta</taxon>
        <taxon>Magnoliopsida</taxon>
        <taxon>Ranunculales</taxon>
        <taxon>Circaeasteraceae</taxon>
        <taxon>Kingdonia</taxon>
    </lineage>
</organism>
<dbReference type="OrthoDB" id="4173905at2759"/>
<dbReference type="Proteomes" id="UP000541444">
    <property type="component" value="Unassembled WGS sequence"/>
</dbReference>
<dbReference type="EC" id="2.5.1.-" evidence="2"/>